<evidence type="ECO:0000256" key="1">
    <source>
        <dbReference type="ARBA" id="ARBA00022448"/>
    </source>
</evidence>
<dbReference type="InterPro" id="IPR027417">
    <property type="entry name" value="P-loop_NTPase"/>
</dbReference>
<dbReference type="CDD" id="cd03219">
    <property type="entry name" value="ABC_Mj1267_LivG_branched"/>
    <property type="match status" value="1"/>
</dbReference>
<sequence length="255" mass="28534">MSDNGFFRAAGISIQFGGIKALENVSLDVKQGEVHAIIGPNGAGKTTLLNCISRQYKADSGQVFFQGKNILKLKPHQVVSRGIARTFQNIELFKNMTVMDNMLLGRHSQRATGIFSDILFYGKARQQESDFRLKVEEVIDFLDLQAYRNRIINDVPYGVQKNVELGRALVMEPRLLLLDEPSSGLNMEETQDLAFWIEDIRDDLGITIILVEHDMRLVMDSCDRVTALDYGGVLAVGEPKEVVKNPDVVKAYLGE</sequence>
<dbReference type="RefSeq" id="WP_073474293.1">
    <property type="nucleotide sequence ID" value="NZ_FQZU01000006.1"/>
</dbReference>
<reference evidence="6" key="1">
    <citation type="submission" date="2016-11" db="EMBL/GenBank/DDBJ databases">
        <authorList>
            <person name="Varghese N."/>
            <person name="Submissions S."/>
        </authorList>
    </citation>
    <scope>NUCLEOTIDE SEQUENCE [LARGE SCALE GENOMIC DNA]</scope>
    <source>
        <strain evidence="6">DSM 16219</strain>
    </source>
</reference>
<dbReference type="PANTHER" id="PTHR45772:SF1">
    <property type="entry name" value="ABC TRANSPORTER ATP-BINDING PROTEIN"/>
    <property type="match status" value="1"/>
</dbReference>
<evidence type="ECO:0000313" key="5">
    <source>
        <dbReference type="EMBL" id="SHJ29245.1"/>
    </source>
</evidence>
<keyword evidence="6" id="KW-1185">Reference proteome</keyword>
<dbReference type="InterPro" id="IPR032823">
    <property type="entry name" value="BCA_ABC_TP_C"/>
</dbReference>
<dbReference type="AlphaFoldDB" id="A0A1M6I4A4"/>
<organism evidence="5 6">
    <name type="scientific">Desulfatibacillum alkenivorans DSM 16219</name>
    <dbReference type="NCBI Taxonomy" id="1121393"/>
    <lineage>
        <taxon>Bacteria</taxon>
        <taxon>Pseudomonadati</taxon>
        <taxon>Thermodesulfobacteriota</taxon>
        <taxon>Desulfobacteria</taxon>
        <taxon>Desulfobacterales</taxon>
        <taxon>Desulfatibacillaceae</taxon>
        <taxon>Desulfatibacillum</taxon>
    </lineage>
</organism>
<dbReference type="GO" id="GO:0005524">
    <property type="term" value="F:ATP binding"/>
    <property type="evidence" value="ECO:0007669"/>
    <property type="project" value="UniProtKB-KW"/>
</dbReference>
<dbReference type="InterPro" id="IPR051120">
    <property type="entry name" value="ABC_AA/LPS_Transport"/>
</dbReference>
<dbReference type="OrthoDB" id="5405085at2"/>
<dbReference type="Proteomes" id="UP000183994">
    <property type="component" value="Unassembled WGS sequence"/>
</dbReference>
<dbReference type="Gene3D" id="3.40.50.300">
    <property type="entry name" value="P-loop containing nucleotide triphosphate hydrolases"/>
    <property type="match status" value="1"/>
</dbReference>
<dbReference type="InterPro" id="IPR003593">
    <property type="entry name" value="AAA+_ATPase"/>
</dbReference>
<evidence type="ECO:0000313" key="6">
    <source>
        <dbReference type="Proteomes" id="UP000183994"/>
    </source>
</evidence>
<name>A0A1M6I4A4_9BACT</name>
<dbReference type="PROSITE" id="PS50893">
    <property type="entry name" value="ABC_TRANSPORTER_2"/>
    <property type="match status" value="1"/>
</dbReference>
<dbReference type="FunFam" id="3.40.50.300:FF:000421">
    <property type="entry name" value="Branched-chain amino acid ABC transporter ATP-binding protein"/>
    <property type="match status" value="1"/>
</dbReference>
<keyword evidence="2" id="KW-0547">Nucleotide-binding</keyword>
<evidence type="ECO:0000259" key="4">
    <source>
        <dbReference type="PROSITE" id="PS50893"/>
    </source>
</evidence>
<dbReference type="Pfam" id="PF12399">
    <property type="entry name" value="BCA_ABC_TP_C"/>
    <property type="match status" value="1"/>
</dbReference>
<dbReference type="GO" id="GO:0016887">
    <property type="term" value="F:ATP hydrolysis activity"/>
    <property type="evidence" value="ECO:0007669"/>
    <property type="project" value="InterPro"/>
</dbReference>
<gene>
    <name evidence="5" type="ORF">SAMN02745216_01348</name>
</gene>
<feature type="domain" description="ABC transporter" evidence="4">
    <location>
        <begin position="7"/>
        <end position="255"/>
    </location>
</feature>
<accession>A0A1M6I4A4</accession>
<dbReference type="SMART" id="SM00382">
    <property type="entry name" value="AAA"/>
    <property type="match status" value="1"/>
</dbReference>
<protein>
    <submittedName>
        <fullName evidence="5">Branched-chain amino acid transport system ATP-binding protein</fullName>
    </submittedName>
</protein>
<dbReference type="InterPro" id="IPR003439">
    <property type="entry name" value="ABC_transporter-like_ATP-bd"/>
</dbReference>
<dbReference type="EMBL" id="FQZU01000006">
    <property type="protein sequence ID" value="SHJ29245.1"/>
    <property type="molecule type" value="Genomic_DNA"/>
</dbReference>
<proteinExistence type="predicted"/>
<dbReference type="STRING" id="1121393.SAMN02745216_01348"/>
<dbReference type="GO" id="GO:0005886">
    <property type="term" value="C:plasma membrane"/>
    <property type="evidence" value="ECO:0007669"/>
    <property type="project" value="TreeGrafter"/>
</dbReference>
<dbReference type="Pfam" id="PF00005">
    <property type="entry name" value="ABC_tran"/>
    <property type="match status" value="1"/>
</dbReference>
<keyword evidence="3 5" id="KW-0067">ATP-binding</keyword>
<dbReference type="SUPFAM" id="SSF52540">
    <property type="entry name" value="P-loop containing nucleoside triphosphate hydrolases"/>
    <property type="match status" value="1"/>
</dbReference>
<dbReference type="PANTHER" id="PTHR45772">
    <property type="entry name" value="CONSERVED COMPONENT OF ABC TRANSPORTER FOR NATURAL AMINO ACIDS-RELATED"/>
    <property type="match status" value="1"/>
</dbReference>
<evidence type="ECO:0000256" key="2">
    <source>
        <dbReference type="ARBA" id="ARBA00022741"/>
    </source>
</evidence>
<keyword evidence="1" id="KW-0813">Transport</keyword>
<evidence type="ECO:0000256" key="3">
    <source>
        <dbReference type="ARBA" id="ARBA00022840"/>
    </source>
</evidence>